<keyword evidence="3" id="KW-1185">Reference proteome</keyword>
<dbReference type="AlphaFoldDB" id="A0A811U3H6"/>
<dbReference type="Proteomes" id="UP000606786">
    <property type="component" value="Unassembled WGS sequence"/>
</dbReference>
<evidence type="ECO:0000313" key="3">
    <source>
        <dbReference type="Proteomes" id="UP000606786"/>
    </source>
</evidence>
<accession>A0A811U3H6</accession>
<evidence type="ECO:0000256" key="1">
    <source>
        <dbReference type="SAM" id="MobiDB-lite"/>
    </source>
</evidence>
<feature type="compositionally biased region" description="Basic and acidic residues" evidence="1">
    <location>
        <begin position="41"/>
        <end position="54"/>
    </location>
</feature>
<evidence type="ECO:0000313" key="2">
    <source>
        <dbReference type="EMBL" id="CAD6992003.1"/>
    </source>
</evidence>
<feature type="non-terminal residue" evidence="2">
    <location>
        <position position="1"/>
    </location>
</feature>
<feature type="region of interest" description="Disordered" evidence="1">
    <location>
        <begin position="30"/>
        <end position="54"/>
    </location>
</feature>
<gene>
    <name evidence="2" type="ORF">CCAP1982_LOCUS889</name>
</gene>
<proteinExistence type="predicted"/>
<sequence>MVKSKCAAFSGGSKPISDYVAKIKNAFGANSDAHKQPHWRRNTEKEGGKKESESEILCKEANKDPLLARRMCCVRCDYCMLV</sequence>
<name>A0A811U3H6_CERCA</name>
<organism evidence="2 3">
    <name type="scientific">Ceratitis capitata</name>
    <name type="common">Mediterranean fruit fly</name>
    <name type="synonym">Tephritis capitata</name>
    <dbReference type="NCBI Taxonomy" id="7213"/>
    <lineage>
        <taxon>Eukaryota</taxon>
        <taxon>Metazoa</taxon>
        <taxon>Ecdysozoa</taxon>
        <taxon>Arthropoda</taxon>
        <taxon>Hexapoda</taxon>
        <taxon>Insecta</taxon>
        <taxon>Pterygota</taxon>
        <taxon>Neoptera</taxon>
        <taxon>Endopterygota</taxon>
        <taxon>Diptera</taxon>
        <taxon>Brachycera</taxon>
        <taxon>Muscomorpha</taxon>
        <taxon>Tephritoidea</taxon>
        <taxon>Tephritidae</taxon>
        <taxon>Ceratitis</taxon>
        <taxon>Ceratitis</taxon>
    </lineage>
</organism>
<comment type="caution">
    <text evidence="2">The sequence shown here is derived from an EMBL/GenBank/DDBJ whole genome shotgun (WGS) entry which is preliminary data.</text>
</comment>
<reference evidence="2" key="1">
    <citation type="submission" date="2020-11" db="EMBL/GenBank/DDBJ databases">
        <authorList>
            <person name="Whitehead M."/>
        </authorList>
    </citation>
    <scope>NUCLEOTIDE SEQUENCE</scope>
    <source>
        <strain evidence="2">EGII</strain>
    </source>
</reference>
<dbReference type="EMBL" id="CAJHJT010000001">
    <property type="protein sequence ID" value="CAD6992003.1"/>
    <property type="molecule type" value="Genomic_DNA"/>
</dbReference>
<protein>
    <submittedName>
        <fullName evidence="2">(Mediterranean fruit fly) hypothetical protein</fullName>
    </submittedName>
</protein>